<dbReference type="PIRSF" id="PIRSF000388">
    <property type="entry name" value="Pantoate_hydroxy_MeTrfase"/>
    <property type="match status" value="1"/>
</dbReference>
<keyword evidence="5 8" id="KW-0479">Metal-binding</keyword>
<dbReference type="PANTHER" id="PTHR20881">
    <property type="entry name" value="3-METHYL-2-OXOBUTANOATE HYDROXYMETHYLTRANSFERASE"/>
    <property type="match status" value="1"/>
</dbReference>
<dbReference type="GO" id="GO:0015940">
    <property type="term" value="P:pantothenate biosynthetic process"/>
    <property type="evidence" value="ECO:0007669"/>
    <property type="project" value="UniProtKB-UniRule"/>
</dbReference>
<dbReference type="UniPathway" id="UPA00028">
    <property type="reaction ID" value="UER00003"/>
</dbReference>
<accession>A0A856MGD9</accession>
<feature type="binding site" evidence="5 8">
    <location>
        <position position="83"/>
    </location>
    <ligand>
        <name>Mg(2+)</name>
        <dbReference type="ChEBI" id="CHEBI:18420"/>
    </ligand>
</feature>
<dbReference type="AlphaFoldDB" id="A0A856MGD9"/>
<dbReference type="InterPro" id="IPR040442">
    <property type="entry name" value="Pyrv_kinase-like_dom_sf"/>
</dbReference>
<dbReference type="GO" id="GO:0003864">
    <property type="term" value="F:3-methyl-2-oxobutanoate hydroxymethyltransferase activity"/>
    <property type="evidence" value="ECO:0007669"/>
    <property type="project" value="UniProtKB-UniRule"/>
</dbReference>
<protein>
    <recommendedName>
        <fullName evidence="5">3-methyl-2-oxobutanoate hydroxymethyltransferase</fullName>
        <ecNumber evidence="5">2.1.2.11</ecNumber>
    </recommendedName>
    <alternativeName>
        <fullName evidence="5">Ketopantoate hydroxymethyltransferase</fullName>
        <shortName evidence="5">KPHMT</shortName>
    </alternativeName>
</protein>
<dbReference type="InterPro" id="IPR003700">
    <property type="entry name" value="Pantoate_hydroxy_MeTrfase"/>
</dbReference>
<evidence type="ECO:0000256" key="5">
    <source>
        <dbReference type="HAMAP-Rule" id="MF_00156"/>
    </source>
</evidence>
<comment type="pathway">
    <text evidence="5">Cofactor biosynthesis; (R)-pantothenate biosynthesis; (R)-pantoate from 3-methyl-2-oxobutanoate: step 1/2.</text>
</comment>
<dbReference type="Gene3D" id="3.20.20.60">
    <property type="entry name" value="Phosphoenolpyruvate-binding domains"/>
    <property type="match status" value="1"/>
</dbReference>
<evidence type="ECO:0000256" key="4">
    <source>
        <dbReference type="ARBA" id="ARBA00022679"/>
    </source>
</evidence>
<comment type="catalytic activity">
    <reaction evidence="5">
        <text>(6R)-5,10-methylene-5,6,7,8-tetrahydrofolate + 3-methyl-2-oxobutanoate + H2O = 2-dehydropantoate + (6S)-5,6,7,8-tetrahydrofolate</text>
        <dbReference type="Rhea" id="RHEA:11824"/>
        <dbReference type="ChEBI" id="CHEBI:11561"/>
        <dbReference type="ChEBI" id="CHEBI:11851"/>
        <dbReference type="ChEBI" id="CHEBI:15377"/>
        <dbReference type="ChEBI" id="CHEBI:15636"/>
        <dbReference type="ChEBI" id="CHEBI:57453"/>
        <dbReference type="EC" id="2.1.2.11"/>
    </reaction>
</comment>
<evidence type="ECO:0000313" key="9">
    <source>
        <dbReference type="EMBL" id="QDL09778.1"/>
    </source>
</evidence>
<feature type="binding site" evidence="5 8">
    <location>
        <position position="44"/>
    </location>
    <ligand>
        <name>Mg(2+)</name>
        <dbReference type="ChEBI" id="CHEBI:18420"/>
    </ligand>
</feature>
<evidence type="ECO:0000256" key="3">
    <source>
        <dbReference type="ARBA" id="ARBA00022655"/>
    </source>
</evidence>
<keyword evidence="10" id="KW-1185">Reference proteome</keyword>
<dbReference type="EMBL" id="CP030118">
    <property type="protein sequence ID" value="QDL09778.1"/>
    <property type="molecule type" value="Genomic_DNA"/>
</dbReference>
<feature type="binding site" evidence="5 8">
    <location>
        <position position="113"/>
    </location>
    <ligand>
        <name>Mg(2+)</name>
        <dbReference type="ChEBI" id="CHEBI:18420"/>
    </ligand>
</feature>
<dbReference type="GO" id="GO:0032259">
    <property type="term" value="P:methylation"/>
    <property type="evidence" value="ECO:0007669"/>
    <property type="project" value="UniProtKB-KW"/>
</dbReference>
<dbReference type="NCBIfam" id="NF001452">
    <property type="entry name" value="PRK00311.1"/>
    <property type="match status" value="1"/>
</dbReference>
<comment type="similarity">
    <text evidence="1 5">Belongs to the PanB family.</text>
</comment>
<keyword evidence="3 5" id="KW-0566">Pantothenate biosynthesis</keyword>
<dbReference type="GO" id="GO:0000287">
    <property type="term" value="F:magnesium ion binding"/>
    <property type="evidence" value="ECO:0007669"/>
    <property type="project" value="TreeGrafter"/>
</dbReference>
<feature type="binding site" evidence="5 7">
    <location>
        <begin position="44"/>
        <end position="45"/>
    </location>
    <ligand>
        <name>3-methyl-2-oxobutanoate</name>
        <dbReference type="ChEBI" id="CHEBI:11851"/>
    </ligand>
</feature>
<keyword evidence="5 8" id="KW-0460">Magnesium</keyword>
<evidence type="ECO:0000256" key="6">
    <source>
        <dbReference type="PIRSR" id="PIRSR000388-1"/>
    </source>
</evidence>
<reference evidence="9 10" key="1">
    <citation type="submission" date="2018-06" db="EMBL/GenBank/DDBJ databases">
        <title>Comparative genomics of Brasilonema spp. strains.</title>
        <authorList>
            <person name="Alvarenga D.O."/>
            <person name="Fiore M.F."/>
            <person name="Varani A.M."/>
        </authorList>
    </citation>
    <scope>NUCLEOTIDE SEQUENCE [LARGE SCALE GENOMIC DNA]</scope>
    <source>
        <strain evidence="9 10">CENA114</strain>
    </source>
</reference>
<dbReference type="PANTHER" id="PTHR20881:SF0">
    <property type="entry name" value="3-METHYL-2-OXOBUTANOATE HYDROXYMETHYLTRANSFERASE"/>
    <property type="match status" value="1"/>
</dbReference>
<dbReference type="KEGG" id="bsen:DP114_19430"/>
<dbReference type="NCBIfam" id="TIGR00222">
    <property type="entry name" value="panB"/>
    <property type="match status" value="1"/>
</dbReference>
<gene>
    <name evidence="5 9" type="primary">panB</name>
    <name evidence="9" type="ORF">DP114_19430</name>
</gene>
<organism evidence="9 10">
    <name type="scientific">Brasilonema sennae CENA114</name>
    <dbReference type="NCBI Taxonomy" id="415709"/>
    <lineage>
        <taxon>Bacteria</taxon>
        <taxon>Bacillati</taxon>
        <taxon>Cyanobacteriota</taxon>
        <taxon>Cyanophyceae</taxon>
        <taxon>Nostocales</taxon>
        <taxon>Scytonemataceae</taxon>
        <taxon>Brasilonema</taxon>
        <taxon>Bromeliae group (in: Brasilonema)</taxon>
    </lineage>
</organism>
<feature type="binding site" evidence="5 7">
    <location>
        <position position="111"/>
    </location>
    <ligand>
        <name>3-methyl-2-oxobutanoate</name>
        <dbReference type="ChEBI" id="CHEBI:11851"/>
    </ligand>
</feature>
<feature type="active site" description="Proton acceptor" evidence="5 6">
    <location>
        <position position="175"/>
    </location>
</feature>
<evidence type="ECO:0000256" key="2">
    <source>
        <dbReference type="ARBA" id="ARBA00011424"/>
    </source>
</evidence>
<dbReference type="RefSeq" id="WP_171976880.1">
    <property type="nucleotide sequence ID" value="NZ_CAWOXK010000001.1"/>
</dbReference>
<sequence length="274" mass="30755">MKKDSAYLLAKKQNHQKIVALTAYDYPTALLQDRAGVDVIFVGDSVGTNILGYDSEQEVTMDDIVHHLKAVRRGTSQAYILADLPYASYETPKQALENARKLLANGADIIKLEGVREEIVKHLIKHDINVCGHLGLLPQTQQQKKVQGKSFEQAKELIEGALTLERIGISVLLLELIPEELGQIITEKVSIPTIGIGSGRFTDGQVLIVNDILGITPRKLKLATKYQDYQTLTLQAIEQYKQEVEQKIFPSDENVQHMVQEELQNFIQWVKQSL</sequence>
<dbReference type="InterPro" id="IPR015813">
    <property type="entry name" value="Pyrv/PenolPyrv_kinase-like_dom"/>
</dbReference>
<evidence type="ECO:0000313" key="10">
    <source>
        <dbReference type="Proteomes" id="UP000503129"/>
    </source>
</evidence>
<name>A0A856MGD9_9CYAN</name>
<dbReference type="SUPFAM" id="SSF51621">
    <property type="entry name" value="Phosphoenolpyruvate/pyruvate domain"/>
    <property type="match status" value="1"/>
</dbReference>
<keyword evidence="4 5" id="KW-0808">Transferase</keyword>
<dbReference type="HAMAP" id="MF_00156">
    <property type="entry name" value="PanB"/>
    <property type="match status" value="1"/>
</dbReference>
<keyword evidence="9" id="KW-0489">Methyltransferase</keyword>
<proteinExistence type="inferred from homology"/>
<dbReference type="CDD" id="cd06557">
    <property type="entry name" value="KPHMT-like"/>
    <property type="match status" value="1"/>
</dbReference>
<evidence type="ECO:0000256" key="1">
    <source>
        <dbReference type="ARBA" id="ARBA00008676"/>
    </source>
</evidence>
<evidence type="ECO:0000256" key="8">
    <source>
        <dbReference type="PIRSR" id="PIRSR000388-3"/>
    </source>
</evidence>
<dbReference type="GO" id="GO:0005737">
    <property type="term" value="C:cytoplasm"/>
    <property type="evidence" value="ECO:0007669"/>
    <property type="project" value="UniProtKB-SubCell"/>
</dbReference>
<dbReference type="EC" id="2.1.2.11" evidence="5"/>
<comment type="subcellular location">
    <subcellularLocation>
        <location evidence="5">Cytoplasm</location>
    </subcellularLocation>
</comment>
<evidence type="ECO:0000256" key="7">
    <source>
        <dbReference type="PIRSR" id="PIRSR000388-2"/>
    </source>
</evidence>
<keyword evidence="5" id="KW-0963">Cytoplasm</keyword>
<comment type="function">
    <text evidence="5">Catalyzes the reversible reaction in which hydroxymethyl group from 5,10-methylenetetrahydrofolate is transferred onto alpha-ketoisovalerate to form ketopantoate.</text>
</comment>
<comment type="cofactor">
    <cofactor evidence="5 8">
        <name>Mg(2+)</name>
        <dbReference type="ChEBI" id="CHEBI:18420"/>
    </cofactor>
    <text evidence="5 8">Binds 1 Mg(2+) ion per subunit.</text>
</comment>
<comment type="subunit">
    <text evidence="2 5">Homodecamer; pentamer of dimers.</text>
</comment>
<feature type="binding site" evidence="5 7">
    <location>
        <position position="83"/>
    </location>
    <ligand>
        <name>3-methyl-2-oxobutanoate</name>
        <dbReference type="ChEBI" id="CHEBI:11851"/>
    </ligand>
</feature>
<dbReference type="GO" id="GO:0008168">
    <property type="term" value="F:methyltransferase activity"/>
    <property type="evidence" value="ECO:0007669"/>
    <property type="project" value="UniProtKB-KW"/>
</dbReference>
<dbReference type="Pfam" id="PF02548">
    <property type="entry name" value="Pantoate_transf"/>
    <property type="match status" value="1"/>
</dbReference>
<dbReference type="Proteomes" id="UP000503129">
    <property type="component" value="Chromosome"/>
</dbReference>